<organism evidence="7 8">
    <name type="scientific">Anaerotruncus colihominis</name>
    <dbReference type="NCBI Taxonomy" id="169435"/>
    <lineage>
        <taxon>Bacteria</taxon>
        <taxon>Bacillati</taxon>
        <taxon>Bacillota</taxon>
        <taxon>Clostridia</taxon>
        <taxon>Eubacteriales</taxon>
        <taxon>Oscillospiraceae</taxon>
        <taxon>Anaerotruncus</taxon>
    </lineage>
</organism>
<dbReference type="PROSITE" id="PS00666">
    <property type="entry name" value="DHDPS_2"/>
    <property type="match status" value="1"/>
</dbReference>
<reference evidence="8" key="1">
    <citation type="submission" date="2017-04" db="EMBL/GenBank/DDBJ databases">
        <title>Function of individual gut microbiota members based on whole genome sequencing of pure cultures obtained from chicken caecum.</title>
        <authorList>
            <person name="Medvecky M."/>
            <person name="Cejkova D."/>
            <person name="Polansky O."/>
            <person name="Karasova D."/>
            <person name="Kubasova T."/>
            <person name="Cizek A."/>
            <person name="Rychlik I."/>
        </authorList>
    </citation>
    <scope>NUCLEOTIDE SEQUENCE [LARGE SCALE GENOMIC DNA]</scope>
    <source>
        <strain evidence="8">An175</strain>
    </source>
</reference>
<dbReference type="InterPro" id="IPR020625">
    <property type="entry name" value="Schiff_base-form_aldolases_AS"/>
</dbReference>
<dbReference type="Proteomes" id="UP000196386">
    <property type="component" value="Unassembled WGS sequence"/>
</dbReference>
<dbReference type="PIRSF" id="PIRSF001365">
    <property type="entry name" value="DHDPS"/>
    <property type="match status" value="1"/>
</dbReference>
<dbReference type="SMART" id="SM01130">
    <property type="entry name" value="DHDPS"/>
    <property type="match status" value="1"/>
</dbReference>
<dbReference type="Gene3D" id="3.20.20.70">
    <property type="entry name" value="Aldolase class I"/>
    <property type="match status" value="1"/>
</dbReference>
<name>A0A1Y4MHX5_9FIRM</name>
<feature type="region of interest" description="Disordered" evidence="6">
    <location>
        <begin position="1"/>
        <end position="26"/>
    </location>
</feature>
<dbReference type="GO" id="GO:0019262">
    <property type="term" value="P:N-acetylneuraminate catabolic process"/>
    <property type="evidence" value="ECO:0007669"/>
    <property type="project" value="TreeGrafter"/>
</dbReference>
<feature type="binding site" evidence="5">
    <location>
        <position position="234"/>
    </location>
    <ligand>
        <name>pyruvate</name>
        <dbReference type="ChEBI" id="CHEBI:15361"/>
    </ligand>
</feature>
<dbReference type="GO" id="GO:0008747">
    <property type="term" value="F:N-acetylneuraminate lyase activity"/>
    <property type="evidence" value="ECO:0007669"/>
    <property type="project" value="TreeGrafter"/>
</dbReference>
<sequence>MEGRLRTVFEPRGSEGRPDARDGRIKGGRNMKRFEGIYPAIITPIDEMEQINEKALAQVIERSVAQGVAGFYVSGSTGESFLLRDEQRAQLIRAVCEIVGGRRDVIANIGAFSTKGSIELAHVAAKSGATAVSAVPPFYFPYSKQEIVQYYFDIAKAAGLPVIIYNIPKMSGVSFKTGELIELLAHEGIAGVKQTTMDLMQTETLVRTCGNKAVFNGHDEILLPALSVGVKASIGSTFSIMADVFIRLMKAFDAKDMERARYLQGKANAMIKTLLEIGIFPAIKGVLKLQGIDCGNCIKPFQPLKTADYDKLEKALADLYDGEPA</sequence>
<dbReference type="Pfam" id="PF00701">
    <property type="entry name" value="DHDPS"/>
    <property type="match status" value="1"/>
</dbReference>
<proteinExistence type="inferred from homology"/>
<dbReference type="NCBIfam" id="NF003164">
    <property type="entry name" value="PRK04147.1"/>
    <property type="match status" value="1"/>
</dbReference>
<evidence type="ECO:0000256" key="6">
    <source>
        <dbReference type="SAM" id="MobiDB-lite"/>
    </source>
</evidence>
<evidence type="ECO:0000313" key="7">
    <source>
        <dbReference type="EMBL" id="OUP68356.1"/>
    </source>
</evidence>
<evidence type="ECO:0000256" key="5">
    <source>
        <dbReference type="PIRSR" id="PIRSR001365-2"/>
    </source>
</evidence>
<dbReference type="GO" id="GO:0005829">
    <property type="term" value="C:cytosol"/>
    <property type="evidence" value="ECO:0007669"/>
    <property type="project" value="TreeGrafter"/>
</dbReference>
<feature type="active site" description="Schiff-base intermediate with substrate" evidence="4">
    <location>
        <position position="193"/>
    </location>
</feature>
<dbReference type="PRINTS" id="PR00146">
    <property type="entry name" value="DHPICSNTHASE"/>
</dbReference>
<comment type="similarity">
    <text evidence="3">Belongs to the DapA family.</text>
</comment>
<gene>
    <name evidence="7" type="ORF">B5F11_14065</name>
</gene>
<feature type="compositionally biased region" description="Basic and acidic residues" evidence="6">
    <location>
        <begin position="1"/>
        <end position="25"/>
    </location>
</feature>
<evidence type="ECO:0000256" key="4">
    <source>
        <dbReference type="PIRSR" id="PIRSR001365-1"/>
    </source>
</evidence>
<evidence type="ECO:0000256" key="1">
    <source>
        <dbReference type="ARBA" id="ARBA00023239"/>
    </source>
</evidence>
<dbReference type="InterPro" id="IPR002220">
    <property type="entry name" value="DapA-like"/>
</dbReference>
<accession>A0A1Y4MHX5</accession>
<dbReference type="PANTHER" id="PTHR42849:SF1">
    <property type="entry name" value="N-ACETYLNEURAMINATE LYASE"/>
    <property type="match status" value="1"/>
</dbReference>
<evidence type="ECO:0000313" key="8">
    <source>
        <dbReference type="Proteomes" id="UP000196386"/>
    </source>
</evidence>
<evidence type="ECO:0000256" key="3">
    <source>
        <dbReference type="PIRNR" id="PIRNR001365"/>
    </source>
</evidence>
<dbReference type="AlphaFoldDB" id="A0A1Y4MHX5"/>
<protein>
    <submittedName>
        <fullName evidence="7">N-acetylneuraminate lyase</fullName>
    </submittedName>
</protein>
<keyword evidence="1 3" id="KW-0456">Lyase</keyword>
<evidence type="ECO:0000256" key="2">
    <source>
        <dbReference type="ARBA" id="ARBA00023270"/>
    </source>
</evidence>
<dbReference type="SUPFAM" id="SSF51569">
    <property type="entry name" value="Aldolase"/>
    <property type="match status" value="1"/>
</dbReference>
<feature type="binding site" evidence="5">
    <location>
        <position position="77"/>
    </location>
    <ligand>
        <name>pyruvate</name>
        <dbReference type="ChEBI" id="CHEBI:15361"/>
    </ligand>
</feature>
<dbReference type="PANTHER" id="PTHR42849">
    <property type="entry name" value="N-ACETYLNEURAMINATE LYASE"/>
    <property type="match status" value="1"/>
</dbReference>
<comment type="caution">
    <text evidence="7">The sequence shown here is derived from an EMBL/GenBank/DDBJ whole genome shotgun (WGS) entry which is preliminary data.</text>
</comment>
<dbReference type="EMBL" id="NFKP01000019">
    <property type="protein sequence ID" value="OUP68356.1"/>
    <property type="molecule type" value="Genomic_DNA"/>
</dbReference>
<feature type="active site" description="Proton donor/acceptor" evidence="4">
    <location>
        <position position="165"/>
    </location>
</feature>
<dbReference type="InterPro" id="IPR013785">
    <property type="entry name" value="Aldolase_TIM"/>
</dbReference>
<keyword evidence="2" id="KW-0704">Schiff base</keyword>